<evidence type="ECO:0000256" key="3">
    <source>
        <dbReference type="ARBA" id="ARBA00022475"/>
    </source>
</evidence>
<comment type="similarity">
    <text evidence="2">Belongs to the polysaccharide synthase family.</text>
</comment>
<keyword evidence="5 7" id="KW-1133">Transmembrane helix</keyword>
<dbReference type="InterPro" id="IPR050833">
    <property type="entry name" value="Poly_Biosynth_Transport"/>
</dbReference>
<evidence type="ECO:0000313" key="8">
    <source>
        <dbReference type="EMBL" id="XBO40191.1"/>
    </source>
</evidence>
<evidence type="ECO:0000256" key="4">
    <source>
        <dbReference type="ARBA" id="ARBA00022692"/>
    </source>
</evidence>
<evidence type="ECO:0000256" key="7">
    <source>
        <dbReference type="SAM" id="Phobius"/>
    </source>
</evidence>
<keyword evidence="6 7" id="KW-0472">Membrane</keyword>
<sequence>MTAISTEAEAGLADGAPRKGRVSAGGTLLGANLLEAILPFLRNIALARLIAPDQFGLAISLSVVLGMIEVITDFGLPIFAVSKTTTASDDEIMPTLQSLALLRAAAIGAVLAAASPFVAQLFGATDKAWVYALLGVIALLRGFNNLGPKECMRHYVFWREATVISTTQTVWAVVTVAIAALQGGFECMIWGMLAATVAEVALTHGLSPRPYRLGWNADAAKDASRFGRPLLVNGMAVSLAMGDRLLVGSLLGPSALALYNVAYGTATLPRSVLSKFLNSMFVPIFTNSRAQPERFARVSDLWAWLLSALGCFYGLGLALLGDEVLGLVFGAHYRPTRLFMCLAGMSVFVKFMMMLPVPAAYASGRTRLVSLGSIMSACAVAPAGLILILTRNLDAFLLTIVAAEFGAAIIYARWALRAQAFTPRVAWLCLGAPLAPLAALALLAWTTPQLARLDWAMACFGGVAAAAAFYGAVAVMFRIDFRTLLH</sequence>
<accession>A0AAU7JJ29</accession>
<comment type="subcellular location">
    <subcellularLocation>
        <location evidence="1">Cell membrane</location>
        <topology evidence="1">Multi-pass membrane protein</topology>
    </subcellularLocation>
</comment>
<evidence type="ECO:0000256" key="5">
    <source>
        <dbReference type="ARBA" id="ARBA00022989"/>
    </source>
</evidence>
<dbReference type="PANTHER" id="PTHR30250:SF10">
    <property type="entry name" value="LIPOPOLYSACCHARIDE BIOSYNTHESIS PROTEIN WZXC"/>
    <property type="match status" value="1"/>
</dbReference>
<gene>
    <name evidence="8" type="ORF">ABEG18_05265</name>
</gene>
<feature type="transmembrane region" description="Helical" evidence="7">
    <location>
        <begin position="28"/>
        <end position="51"/>
    </location>
</feature>
<feature type="transmembrane region" description="Helical" evidence="7">
    <location>
        <begin position="336"/>
        <end position="356"/>
    </location>
</feature>
<dbReference type="RefSeq" id="WP_406857046.1">
    <property type="nucleotide sequence ID" value="NZ_CP157484.1"/>
</dbReference>
<keyword evidence="3" id="KW-1003">Cell membrane</keyword>
<feature type="transmembrane region" description="Helical" evidence="7">
    <location>
        <begin position="100"/>
        <end position="122"/>
    </location>
</feature>
<organism evidence="8">
    <name type="scientific">Alsobacter sp. KACC 23698</name>
    <dbReference type="NCBI Taxonomy" id="3149229"/>
    <lineage>
        <taxon>Bacteria</taxon>
        <taxon>Pseudomonadati</taxon>
        <taxon>Pseudomonadota</taxon>
        <taxon>Alphaproteobacteria</taxon>
        <taxon>Hyphomicrobiales</taxon>
        <taxon>Alsobacteraceae</taxon>
        <taxon>Alsobacter</taxon>
    </lineage>
</organism>
<feature type="transmembrane region" description="Helical" evidence="7">
    <location>
        <begin position="301"/>
        <end position="321"/>
    </location>
</feature>
<evidence type="ECO:0000256" key="2">
    <source>
        <dbReference type="ARBA" id="ARBA00007430"/>
    </source>
</evidence>
<feature type="transmembrane region" description="Helical" evidence="7">
    <location>
        <begin position="455"/>
        <end position="477"/>
    </location>
</feature>
<feature type="transmembrane region" description="Helical" evidence="7">
    <location>
        <begin position="128"/>
        <end position="144"/>
    </location>
</feature>
<evidence type="ECO:0000256" key="6">
    <source>
        <dbReference type="ARBA" id="ARBA00023136"/>
    </source>
</evidence>
<dbReference type="EMBL" id="CP157484">
    <property type="protein sequence ID" value="XBO40191.1"/>
    <property type="molecule type" value="Genomic_DNA"/>
</dbReference>
<name>A0AAU7JJ29_9HYPH</name>
<dbReference type="GO" id="GO:0005886">
    <property type="term" value="C:plasma membrane"/>
    <property type="evidence" value="ECO:0007669"/>
    <property type="project" value="UniProtKB-SubCell"/>
</dbReference>
<proteinExistence type="inferred from homology"/>
<feature type="transmembrane region" description="Helical" evidence="7">
    <location>
        <begin position="57"/>
        <end position="79"/>
    </location>
</feature>
<dbReference type="AlphaFoldDB" id="A0AAU7JJ29"/>
<dbReference type="PANTHER" id="PTHR30250">
    <property type="entry name" value="PST FAMILY PREDICTED COLANIC ACID TRANSPORTER"/>
    <property type="match status" value="1"/>
</dbReference>
<feature type="transmembrane region" description="Helical" evidence="7">
    <location>
        <begin position="368"/>
        <end position="389"/>
    </location>
</feature>
<dbReference type="Pfam" id="PF13440">
    <property type="entry name" value="Polysacc_synt_3"/>
    <property type="match status" value="1"/>
</dbReference>
<protein>
    <submittedName>
        <fullName evidence="8">Oligosaccharide flippase family protein</fullName>
    </submittedName>
</protein>
<reference evidence="8" key="1">
    <citation type="submission" date="2024-05" db="EMBL/GenBank/DDBJ databases">
        <authorList>
            <person name="Kim S."/>
            <person name="Heo J."/>
            <person name="Choi H."/>
            <person name="Choi Y."/>
            <person name="Kwon S.-W."/>
            <person name="Kim Y."/>
        </authorList>
    </citation>
    <scope>NUCLEOTIDE SEQUENCE</scope>
    <source>
        <strain evidence="8">KACC 23698</strain>
    </source>
</reference>
<feature type="transmembrane region" description="Helical" evidence="7">
    <location>
        <begin position="425"/>
        <end position="443"/>
    </location>
</feature>
<feature type="transmembrane region" description="Helical" evidence="7">
    <location>
        <begin position="395"/>
        <end position="413"/>
    </location>
</feature>
<evidence type="ECO:0000256" key="1">
    <source>
        <dbReference type="ARBA" id="ARBA00004651"/>
    </source>
</evidence>
<keyword evidence="4 7" id="KW-0812">Transmembrane</keyword>